<dbReference type="PROSITE" id="PS51094">
    <property type="entry name" value="PTS_EIIA_TYPE_2"/>
    <property type="match status" value="1"/>
</dbReference>
<dbReference type="PANTHER" id="PTHR47738:SF3">
    <property type="entry name" value="PHOSPHOTRANSFERASE SYSTEM MANNITOL_FRUCTOSE-SPECIFIC IIA DOMAIN CONTAINING PROTEIN"/>
    <property type="match status" value="1"/>
</dbReference>
<protein>
    <recommendedName>
        <fullName evidence="1">PTS EIIA type-2 domain-containing protein</fullName>
    </recommendedName>
</protein>
<reference evidence="3" key="1">
    <citation type="submission" date="2015-07" db="EMBL/GenBank/DDBJ databases">
        <title>Genome sequencing project for genomic taxonomy and phylogenomics of Bacillus-like bacteria.</title>
        <authorList>
            <person name="Liu B."/>
            <person name="Wang J."/>
            <person name="Zhu Y."/>
            <person name="Liu G."/>
            <person name="Chen Q."/>
            <person name="Chen Z."/>
            <person name="Lan J."/>
            <person name="Che J."/>
            <person name="Ge C."/>
            <person name="Shi H."/>
            <person name="Pan Z."/>
            <person name="Liu X."/>
        </authorList>
    </citation>
    <scope>NUCLEOTIDE SEQUENCE [LARGE SCALE GENOMIC DNA]</scope>
    <source>
        <strain evidence="3">FJAT-27997</strain>
    </source>
</reference>
<gene>
    <name evidence="2" type="ORF">AC625_10975</name>
</gene>
<accession>A0A0K9GUQ5</accession>
<dbReference type="AlphaFoldDB" id="A0A0K9GUQ5"/>
<sequence length="153" mass="17568">MEKDILLDEKLIITNLRATEQQDVLKSLFSKLHKEGCVRDSFLENILKREENFPTGLKLGKYNIAIPHTEPQFVNKSALAVTTLEKPVNFRRMDKPEEEVPVDIVIMLALKEKNDHLKVLGKIIQMFQSSQVLESLKKANNSKEIIEIIKSNL</sequence>
<evidence type="ECO:0000313" key="3">
    <source>
        <dbReference type="Proteomes" id="UP000037146"/>
    </source>
</evidence>
<dbReference type="STRING" id="1679170.AC625_10975"/>
<dbReference type="InterPro" id="IPR002178">
    <property type="entry name" value="PTS_EIIA_type-2_dom"/>
</dbReference>
<evidence type="ECO:0000313" key="2">
    <source>
        <dbReference type="EMBL" id="KMY49972.1"/>
    </source>
</evidence>
<comment type="caution">
    <text evidence="2">The sequence shown here is derived from an EMBL/GenBank/DDBJ whole genome shotgun (WGS) entry which is preliminary data.</text>
</comment>
<dbReference type="PANTHER" id="PTHR47738">
    <property type="entry name" value="PTS SYSTEM FRUCTOSE-LIKE EIIA COMPONENT-RELATED"/>
    <property type="match status" value="1"/>
</dbReference>
<feature type="domain" description="PTS EIIA type-2" evidence="1">
    <location>
        <begin position="5"/>
        <end position="152"/>
    </location>
</feature>
<organism evidence="2 3">
    <name type="scientific">Peribacillus loiseleuriae</name>
    <dbReference type="NCBI Taxonomy" id="1679170"/>
    <lineage>
        <taxon>Bacteria</taxon>
        <taxon>Bacillati</taxon>
        <taxon>Bacillota</taxon>
        <taxon>Bacilli</taxon>
        <taxon>Bacillales</taxon>
        <taxon>Bacillaceae</taxon>
        <taxon>Peribacillus</taxon>
    </lineage>
</organism>
<dbReference type="InterPro" id="IPR016152">
    <property type="entry name" value="PTrfase/Anion_transptr"/>
</dbReference>
<dbReference type="EMBL" id="LFZW01000001">
    <property type="protein sequence ID" value="KMY49972.1"/>
    <property type="molecule type" value="Genomic_DNA"/>
</dbReference>
<evidence type="ECO:0000259" key="1">
    <source>
        <dbReference type="PROSITE" id="PS51094"/>
    </source>
</evidence>
<keyword evidence="3" id="KW-1185">Reference proteome</keyword>
<dbReference type="CDD" id="cd00211">
    <property type="entry name" value="PTS_IIA_fru"/>
    <property type="match status" value="1"/>
</dbReference>
<dbReference type="SUPFAM" id="SSF55804">
    <property type="entry name" value="Phoshotransferase/anion transport protein"/>
    <property type="match status" value="1"/>
</dbReference>
<proteinExistence type="predicted"/>
<dbReference type="Pfam" id="PF00359">
    <property type="entry name" value="PTS_EIIA_2"/>
    <property type="match status" value="1"/>
</dbReference>
<dbReference type="InterPro" id="IPR051541">
    <property type="entry name" value="PTS_SugarTrans_NitroReg"/>
</dbReference>
<dbReference type="RefSeq" id="WP_049681325.1">
    <property type="nucleotide sequence ID" value="NZ_LFZW01000001.1"/>
</dbReference>
<dbReference type="PATRIC" id="fig|1679170.3.peg.2459"/>
<dbReference type="Proteomes" id="UP000037146">
    <property type="component" value="Unassembled WGS sequence"/>
</dbReference>
<name>A0A0K9GUQ5_9BACI</name>
<dbReference type="Gene3D" id="3.40.930.10">
    <property type="entry name" value="Mannitol-specific EII, Chain A"/>
    <property type="match status" value="1"/>
</dbReference>